<dbReference type="KEGG" id="sre:PTSG_08868"/>
<dbReference type="PANTHER" id="PTHR23302">
    <property type="entry name" value="TRANSMEMBRANE CHANNEL-RELATED"/>
    <property type="match status" value="1"/>
</dbReference>
<dbReference type="Pfam" id="PF07810">
    <property type="entry name" value="TMC"/>
    <property type="match status" value="1"/>
</dbReference>
<dbReference type="AlphaFoldDB" id="F2UKX9"/>
<sequence>MSSSHDDDDGESHEMVEFEENPLARDAPPPQYQPTPRFSSSHEHTPRPAGNDRSSARRKSSRFDLVDIVNMLPSQSPAAKNLQLEATFNELAFVESDDPVAATMGRITSRQSKQFSRQATRRRTSLWGGDEELNKHKRQLDNIKKKPHRMSIKIQEARVDREGLKRVQSQISGWQWFIAEYSVRWRRFRQRIWDAVMDAQIWNTSIKILEGRHGAAVGTYFRFLRLNFIINIILGICYVSFGIVPYAILQGYDTAENVLMPSIANDSYTAEEVILGLFSGGGVLNNSAYFLGSMTFSQDIYTASESYDFTLAYLMVTGAMLILLFLYITKEVATNIYGAASYLDEGQHPISEIVFSSYDHTVLEPDAVVTKQRAIARELLEHVFEQQSMEEYAKKDQQKLLLKRIGVTCMVLVILVLSFWAITVAVTRFATSTNALEQLIPSIVLSLLNQAVPISFEILSRFEEWPTPLKTIKWTVVRSIVLRIGSLYAFFYTYFLQRRERMCWESYVGQQMYSVLVISFVVEIVTSIAIDPVRKALYEKTSWFKRYLPTARFQTIKCTLEMLWTQAMVWFGMFFCPLLPLLGALKHFVLFYLKKWSTMTFCAPPVRLFRATYSLGSVMSFMMLITIVCMTIPLGYTITRIAPSGLYQDEVDVARWIDPTALGNTSCTGADELVSCSDCLVTNFTASTDPICYKVDNTPFEEGVQTTASVLCSNCPSGCGPYRNYDTVYEVLLIEYDSWPYGVRVVLQYIGTVAFGALLFLGLLTWILINRAVIRAQKKLINKLQVERDLERMDKIWILNKWSITLDDNADDEDRPSAWRGQQS</sequence>
<evidence type="ECO:0000256" key="1">
    <source>
        <dbReference type="ARBA" id="ARBA00004141"/>
    </source>
</evidence>
<dbReference type="Proteomes" id="UP000007799">
    <property type="component" value="Unassembled WGS sequence"/>
</dbReference>
<feature type="transmembrane region" description="Helical" evidence="7">
    <location>
        <begin position="507"/>
        <end position="530"/>
    </location>
</feature>
<evidence type="ECO:0000256" key="6">
    <source>
        <dbReference type="SAM" id="MobiDB-lite"/>
    </source>
</evidence>
<evidence type="ECO:0000256" key="2">
    <source>
        <dbReference type="ARBA" id="ARBA00006510"/>
    </source>
</evidence>
<feature type="transmembrane region" description="Helical" evidence="7">
    <location>
        <begin position="311"/>
        <end position="328"/>
    </location>
</feature>
<keyword evidence="4 7" id="KW-1133">Transmembrane helix</keyword>
<comment type="subcellular location">
    <subcellularLocation>
        <location evidence="1">Membrane</location>
        <topology evidence="1">Multi-pass membrane protein</topology>
    </subcellularLocation>
</comment>
<proteinExistence type="inferred from homology"/>
<dbReference type="GO" id="GO:0005886">
    <property type="term" value="C:plasma membrane"/>
    <property type="evidence" value="ECO:0007669"/>
    <property type="project" value="InterPro"/>
</dbReference>
<keyword evidence="3 7" id="KW-0812">Transmembrane</keyword>
<evidence type="ECO:0000313" key="10">
    <source>
        <dbReference type="Proteomes" id="UP000007799"/>
    </source>
</evidence>
<dbReference type="InterPro" id="IPR012496">
    <property type="entry name" value="TMC_dom"/>
</dbReference>
<evidence type="ECO:0000256" key="5">
    <source>
        <dbReference type="ARBA" id="ARBA00023136"/>
    </source>
</evidence>
<feature type="domain" description="TMC" evidence="8">
    <location>
        <begin position="503"/>
        <end position="611"/>
    </location>
</feature>
<feature type="transmembrane region" description="Helical" evidence="7">
    <location>
        <begin position="405"/>
        <end position="427"/>
    </location>
</feature>
<evidence type="ECO:0000256" key="4">
    <source>
        <dbReference type="ARBA" id="ARBA00022989"/>
    </source>
</evidence>
<dbReference type="eggNOG" id="KOG1948">
    <property type="taxonomic scope" value="Eukaryota"/>
</dbReference>
<dbReference type="InParanoid" id="F2UKX9"/>
<feature type="transmembrane region" description="Helical" evidence="7">
    <location>
        <begin position="569"/>
        <end position="593"/>
    </location>
</feature>
<feature type="transmembrane region" description="Helical" evidence="7">
    <location>
        <begin position="228"/>
        <end position="248"/>
    </location>
</feature>
<dbReference type="GO" id="GO:0008381">
    <property type="term" value="F:mechanosensitive monoatomic ion channel activity"/>
    <property type="evidence" value="ECO:0007669"/>
    <property type="project" value="TreeGrafter"/>
</dbReference>
<protein>
    <recommendedName>
        <fullName evidence="8">TMC domain-containing protein</fullName>
    </recommendedName>
</protein>
<evidence type="ECO:0000313" key="9">
    <source>
        <dbReference type="EMBL" id="EGD77778.1"/>
    </source>
</evidence>
<evidence type="ECO:0000259" key="8">
    <source>
        <dbReference type="Pfam" id="PF07810"/>
    </source>
</evidence>
<dbReference type="InterPro" id="IPR038900">
    <property type="entry name" value="TMC"/>
</dbReference>
<dbReference type="FunCoup" id="F2UKX9">
    <property type="interactions" value="136"/>
</dbReference>
<feature type="transmembrane region" description="Helical" evidence="7">
    <location>
        <begin position="746"/>
        <end position="769"/>
    </location>
</feature>
<dbReference type="EMBL" id="GL832979">
    <property type="protein sequence ID" value="EGD77778.1"/>
    <property type="molecule type" value="Genomic_DNA"/>
</dbReference>
<dbReference type="OrthoDB" id="1936208at2759"/>
<dbReference type="PANTHER" id="PTHR23302:SF24">
    <property type="entry name" value="TMC DOMAIN-CONTAINING PROTEIN"/>
    <property type="match status" value="1"/>
</dbReference>
<comment type="similarity">
    <text evidence="2">Belongs to the TMC family.</text>
</comment>
<feature type="transmembrane region" description="Helical" evidence="7">
    <location>
        <begin position="476"/>
        <end position="495"/>
    </location>
</feature>
<dbReference type="RefSeq" id="XP_004990254.1">
    <property type="nucleotide sequence ID" value="XM_004990197.1"/>
</dbReference>
<organism evidence="10">
    <name type="scientific">Salpingoeca rosetta (strain ATCC 50818 / BSB-021)</name>
    <dbReference type="NCBI Taxonomy" id="946362"/>
    <lineage>
        <taxon>Eukaryota</taxon>
        <taxon>Choanoflagellata</taxon>
        <taxon>Craspedida</taxon>
        <taxon>Salpingoecidae</taxon>
        <taxon>Salpingoeca</taxon>
    </lineage>
</organism>
<evidence type="ECO:0000256" key="3">
    <source>
        <dbReference type="ARBA" id="ARBA00022692"/>
    </source>
</evidence>
<dbReference type="STRING" id="946362.F2UKX9"/>
<feature type="region of interest" description="Disordered" evidence="6">
    <location>
        <begin position="1"/>
        <end position="60"/>
    </location>
</feature>
<feature type="transmembrane region" description="Helical" evidence="7">
    <location>
        <begin position="613"/>
        <end position="636"/>
    </location>
</feature>
<keyword evidence="10" id="KW-1185">Reference proteome</keyword>
<name>F2UKX9_SALR5</name>
<evidence type="ECO:0000256" key="7">
    <source>
        <dbReference type="SAM" id="Phobius"/>
    </source>
</evidence>
<accession>F2UKX9</accession>
<dbReference type="GeneID" id="16070808"/>
<reference evidence="9" key="1">
    <citation type="submission" date="2009-08" db="EMBL/GenBank/DDBJ databases">
        <title>Annotation of Salpingoeca rosetta.</title>
        <authorList>
            <consortium name="The Broad Institute Genome Sequencing Platform"/>
            <person name="Russ C."/>
            <person name="Cuomo C."/>
            <person name="Burger G."/>
            <person name="Gray M.W."/>
            <person name="Holland P.W.H."/>
            <person name="King N."/>
            <person name="Lang F.B.F."/>
            <person name="Roger A.J."/>
            <person name="Ruiz-Trillo I."/>
            <person name="Young S.K."/>
            <person name="Zeng Q."/>
            <person name="Gargeya S."/>
            <person name="Alvarado L."/>
            <person name="Berlin A."/>
            <person name="Chapman S.B."/>
            <person name="Chen Z."/>
            <person name="Freedman E."/>
            <person name="Gellesch M."/>
            <person name="Goldberg J."/>
            <person name="Griggs A."/>
            <person name="Gujja S."/>
            <person name="Heilman E."/>
            <person name="Heiman D."/>
            <person name="Howarth C."/>
            <person name="Mehta T."/>
            <person name="Neiman D."/>
            <person name="Pearson M."/>
            <person name="Roberts A."/>
            <person name="Saif S."/>
            <person name="Shea T."/>
            <person name="Shenoy N."/>
            <person name="Sisk P."/>
            <person name="Stolte C."/>
            <person name="Sykes S."/>
            <person name="White J."/>
            <person name="Yandava C."/>
            <person name="Haas B."/>
            <person name="Nusbaum C."/>
            <person name="Birren B."/>
        </authorList>
    </citation>
    <scope>NUCLEOTIDE SEQUENCE [LARGE SCALE GENOMIC DNA]</scope>
    <source>
        <strain evidence="9">ATCC 50818</strain>
    </source>
</reference>
<feature type="compositionally biased region" description="Acidic residues" evidence="6">
    <location>
        <begin position="1"/>
        <end position="11"/>
    </location>
</feature>
<keyword evidence="5 7" id="KW-0472">Membrane</keyword>
<gene>
    <name evidence="9" type="ORF">PTSG_08868</name>
</gene>